<dbReference type="Pfam" id="PF02643">
    <property type="entry name" value="DUF192"/>
    <property type="match status" value="1"/>
</dbReference>
<accession>A0A552WL86</accession>
<dbReference type="EMBL" id="VJXR01000077">
    <property type="protein sequence ID" value="TRW43535.1"/>
    <property type="molecule type" value="Genomic_DNA"/>
</dbReference>
<dbReference type="InterPro" id="IPR003795">
    <property type="entry name" value="DUF192"/>
</dbReference>
<dbReference type="InterPro" id="IPR038695">
    <property type="entry name" value="Saro_0823-like_sf"/>
</dbReference>
<dbReference type="RefSeq" id="WP_143419709.1">
    <property type="nucleotide sequence ID" value="NZ_VJXR01000077.1"/>
</dbReference>
<dbReference type="Proteomes" id="UP000318693">
    <property type="component" value="Unassembled WGS sequence"/>
</dbReference>
<gene>
    <name evidence="1" type="ORF">FJ693_17290</name>
</gene>
<evidence type="ECO:0000313" key="1">
    <source>
        <dbReference type="EMBL" id="TRW43535.1"/>
    </source>
</evidence>
<dbReference type="Gene3D" id="2.60.120.1140">
    <property type="entry name" value="Protein of unknown function DUF192"/>
    <property type="match status" value="1"/>
</dbReference>
<comment type="caution">
    <text evidence="1">The sequence shown here is derived from an EMBL/GenBank/DDBJ whole genome shotgun (WGS) entry which is preliminary data.</text>
</comment>
<proteinExistence type="predicted"/>
<evidence type="ECO:0000313" key="2">
    <source>
        <dbReference type="Proteomes" id="UP000318693"/>
    </source>
</evidence>
<protein>
    <submittedName>
        <fullName evidence="1">DUF192 domain-containing protein</fullName>
    </submittedName>
</protein>
<reference evidence="1 2" key="1">
    <citation type="submission" date="2019-07" db="EMBL/GenBank/DDBJ databases">
        <title>Georgenia wutianyii sp. nov. and Georgenia *** sp. nov. isolated from plateau pika (Ochotona curzoniae) in the Qinghai-Tibet plateau of China.</title>
        <authorList>
            <person name="Tian Z."/>
        </authorList>
    </citation>
    <scope>NUCLEOTIDE SEQUENCE [LARGE SCALE GENOMIC DNA]</scope>
    <source>
        <strain evidence="1 2">Z446</strain>
    </source>
</reference>
<keyword evidence="2" id="KW-1185">Reference proteome</keyword>
<dbReference type="AlphaFoldDB" id="A0A552WL86"/>
<sequence>MVTTLWVARNRAERRQGLLGTDHLDGALWIERCSSVHTVGMRYAIDVAFVGAAGRVRDVVTMVPGRVGLPRPLARAVVEAPAGELRRLGVRPGTVLAAQQLAACG</sequence>
<name>A0A552WL86_9MICO</name>
<organism evidence="1 2">
    <name type="scientific">Georgenia yuyongxinii</name>
    <dbReference type="NCBI Taxonomy" id="2589797"/>
    <lineage>
        <taxon>Bacteria</taxon>
        <taxon>Bacillati</taxon>
        <taxon>Actinomycetota</taxon>
        <taxon>Actinomycetes</taxon>
        <taxon>Micrococcales</taxon>
        <taxon>Bogoriellaceae</taxon>
        <taxon>Georgenia</taxon>
    </lineage>
</organism>